<name>A0A650ERE7_9CAUD</name>
<proteinExistence type="predicted"/>
<organism evidence="1 2">
    <name type="scientific">Lactococcus phage CHPC1161</name>
    <dbReference type="NCBI Taxonomy" id="2675239"/>
    <lineage>
        <taxon>Viruses</taxon>
        <taxon>Duplodnaviria</taxon>
        <taxon>Heunggongvirae</taxon>
        <taxon>Uroviricota</taxon>
        <taxon>Caudoviricetes</taxon>
        <taxon>Ceduovirus</taxon>
        <taxon>Ceduovirus LacS15</taxon>
    </lineage>
</organism>
<protein>
    <submittedName>
        <fullName evidence="1">Capsid and scaffold protein</fullName>
    </submittedName>
</protein>
<dbReference type="Proteomes" id="UP000423544">
    <property type="component" value="Segment"/>
</dbReference>
<sequence>MSLFNLSRSAEDVSFSAFTVQDPTTDLLLGKLLGLVSYFDNVDYSEASKLEDLFYWALQGKEVYRVWYGGFKYYAQRVSADQFNIVVREPNRREVTIRTNDYEMLLNPFYGANPQRFGVMFGMASNGIGRRLDSQAQIKIYWKTKVSSGLKEVWDRIRERLTQQQQLAREFNGVSVIGSDDDIKQIQPDYSGSLQNDANLAIEIALSEYGMPRELLYGQSNEVTIIAFAIQKVLPLLKQHDKNIIFNQENFVAYIFVIWTK</sequence>
<evidence type="ECO:0000313" key="2">
    <source>
        <dbReference type="Proteomes" id="UP000423544"/>
    </source>
</evidence>
<reference evidence="1 2" key="1">
    <citation type="submission" date="2019-11" db="EMBL/GenBank/DDBJ databases">
        <title>Genome Sequences of 31 Lactococcus lactis Bacteriophages Isolated from Foods.</title>
        <authorList>
            <person name="Marcelli B."/>
            <person name="de Jong A."/>
            <person name="Kuipers O.P."/>
        </authorList>
    </citation>
    <scope>NUCLEOTIDE SEQUENCE [LARGE SCALE GENOMIC DNA]</scope>
</reference>
<dbReference type="EMBL" id="MN689506">
    <property type="protein sequence ID" value="QGT52473.1"/>
    <property type="molecule type" value="Genomic_DNA"/>
</dbReference>
<gene>
    <name evidence="1" type="ORF">CHPC1161_000127</name>
</gene>
<accession>A0A650ERE7</accession>
<evidence type="ECO:0000313" key="1">
    <source>
        <dbReference type="EMBL" id="QGT52473.1"/>
    </source>
</evidence>